<dbReference type="GO" id="GO:0006487">
    <property type="term" value="P:protein N-linked glycosylation"/>
    <property type="evidence" value="ECO:0007669"/>
    <property type="project" value="TreeGrafter"/>
</dbReference>
<dbReference type="GO" id="GO:0016740">
    <property type="term" value="F:transferase activity"/>
    <property type="evidence" value="ECO:0007669"/>
    <property type="project" value="UniProtKB-KW"/>
</dbReference>
<dbReference type="SUPFAM" id="SSF53335">
    <property type="entry name" value="S-adenosyl-L-methionine-dependent methyltransferases"/>
    <property type="match status" value="1"/>
</dbReference>
<accession>W2C545</accession>
<dbReference type="Pfam" id="PF13489">
    <property type="entry name" value="Methyltransf_23"/>
    <property type="match status" value="1"/>
</dbReference>
<dbReference type="Gene3D" id="3.90.550.10">
    <property type="entry name" value="Spore Coat Polysaccharide Biosynthesis Protein SpsA, Chain A"/>
    <property type="match status" value="1"/>
</dbReference>
<dbReference type="PANTHER" id="PTHR10859">
    <property type="entry name" value="GLYCOSYL TRANSFERASE"/>
    <property type="match status" value="1"/>
</dbReference>
<sequence>MNKQSIIDYYNRTAPERQRHKHMRRYYHRSLERYFSFIIPPGSRVLEIGCGTGELLAAMRPVYGVGIDFSERMIEIARRTFPELRFEVDDIEELRLSETFDYIIMSDLTMSLWDVQRAFEHLPQVCHERTRIVISNYNFLWEPILKLAERLGLKLQQPNQNWLSVQDIDNLLRLTGFERVKRENKILLPINIPLLTPFCNRFLANLPPFHRLDLVNLIVARPEPRREAPERTVSIIVPARNERGNIENAVRRLPAFGASQEFVFVEGHSQDGTYEEMIRVRDAYPDKQIKVLIQSGRGKGNAVREGFEAATGEMLFILDADLTTPPEDMPKFYEALRQGKGEFINGCRLVYPMEKQAMRLLNLIANKSFGVLFSYLLGQGLKDTLCGTKVLYKSDYDTLKLGRAYFGDFDPFGDFDLLFGAAKLNLKMTEIIIRYKDREYGSTQISRFRHGWLLIKMCAFAARKIKFI</sequence>
<proteinExistence type="predicted"/>
<evidence type="ECO:0000259" key="1">
    <source>
        <dbReference type="Pfam" id="PF00535"/>
    </source>
</evidence>
<dbReference type="PANTHER" id="PTHR10859:SF91">
    <property type="entry name" value="DOLICHYL-PHOSPHATE BETA-GLUCOSYLTRANSFERASE"/>
    <property type="match status" value="1"/>
</dbReference>
<dbReference type="CDD" id="cd04179">
    <property type="entry name" value="DPM_DPG-synthase_like"/>
    <property type="match status" value="1"/>
</dbReference>
<dbReference type="InterPro" id="IPR029063">
    <property type="entry name" value="SAM-dependent_MTases_sf"/>
</dbReference>
<gene>
    <name evidence="2" type="ORF">N425_09180</name>
</gene>
<organism evidence="2 3">
    <name type="scientific">Tannerella sp. oral taxon BU063 isolate Cell 2</name>
    <dbReference type="NCBI Taxonomy" id="1411148"/>
    <lineage>
        <taxon>Bacteria</taxon>
        <taxon>Pseudomonadati</taxon>
        <taxon>Bacteroidota</taxon>
        <taxon>Bacteroidia</taxon>
        <taxon>Bacteroidales</taxon>
        <taxon>Tannerellaceae</taxon>
        <taxon>Tannerella</taxon>
    </lineage>
</organism>
<reference evidence="2 3" key="1">
    <citation type="submission" date="2013-11" db="EMBL/GenBank/DDBJ databases">
        <title>Single cell genomics of uncultured Tannerella BU063 (oral taxon 286).</title>
        <authorList>
            <person name="Beall C.J."/>
            <person name="Campbell A.G."/>
            <person name="Griffen A.L."/>
            <person name="Podar M."/>
            <person name="Leys E.J."/>
        </authorList>
    </citation>
    <scope>NUCLEOTIDE SEQUENCE [LARGE SCALE GENOMIC DNA]</scope>
    <source>
        <strain evidence="2">Cell 2</strain>
    </source>
</reference>
<dbReference type="InterPro" id="IPR029044">
    <property type="entry name" value="Nucleotide-diphossugar_trans"/>
</dbReference>
<dbReference type="CDD" id="cd02440">
    <property type="entry name" value="AdoMet_MTases"/>
    <property type="match status" value="1"/>
</dbReference>
<dbReference type="Proteomes" id="UP000018837">
    <property type="component" value="Unassembled WGS sequence"/>
</dbReference>
<dbReference type="SUPFAM" id="SSF53448">
    <property type="entry name" value="Nucleotide-diphospho-sugar transferases"/>
    <property type="match status" value="1"/>
</dbReference>
<evidence type="ECO:0000313" key="2">
    <source>
        <dbReference type="EMBL" id="ETK01566.1"/>
    </source>
</evidence>
<dbReference type="Pfam" id="PF00535">
    <property type="entry name" value="Glycos_transf_2"/>
    <property type="match status" value="1"/>
</dbReference>
<comment type="caution">
    <text evidence="2">The sequence shown here is derived from an EMBL/GenBank/DDBJ whole genome shotgun (WGS) entry which is preliminary data.</text>
</comment>
<protein>
    <submittedName>
        <fullName evidence="2">Glycosyl transferase</fullName>
    </submittedName>
</protein>
<dbReference type="AlphaFoldDB" id="W2C545"/>
<dbReference type="EMBL" id="AYUF01000474">
    <property type="protein sequence ID" value="ETK01566.1"/>
    <property type="molecule type" value="Genomic_DNA"/>
</dbReference>
<dbReference type="PATRIC" id="fig|1411148.3.peg.1453"/>
<keyword evidence="2" id="KW-0808">Transferase</keyword>
<feature type="domain" description="Glycosyltransferase 2-like" evidence="1">
    <location>
        <begin position="234"/>
        <end position="364"/>
    </location>
</feature>
<name>W2C545_9BACT</name>
<dbReference type="InterPro" id="IPR001173">
    <property type="entry name" value="Glyco_trans_2-like"/>
</dbReference>
<evidence type="ECO:0000313" key="3">
    <source>
        <dbReference type="Proteomes" id="UP000018837"/>
    </source>
</evidence>
<dbReference type="Gene3D" id="3.40.50.150">
    <property type="entry name" value="Vaccinia Virus protein VP39"/>
    <property type="match status" value="1"/>
</dbReference>